<accession>A0A8J9VII3</accession>
<evidence type="ECO:0000313" key="3">
    <source>
        <dbReference type="Proteomes" id="UP000838412"/>
    </source>
</evidence>
<feature type="region of interest" description="Disordered" evidence="1">
    <location>
        <begin position="1"/>
        <end position="45"/>
    </location>
</feature>
<gene>
    <name evidence="2" type="primary">Hypp6289</name>
    <name evidence="2" type="ORF">BLAG_LOCUS4823</name>
</gene>
<organism evidence="2 3">
    <name type="scientific">Branchiostoma lanceolatum</name>
    <name type="common">Common lancelet</name>
    <name type="synonym">Amphioxus lanceolatum</name>
    <dbReference type="NCBI Taxonomy" id="7740"/>
    <lineage>
        <taxon>Eukaryota</taxon>
        <taxon>Metazoa</taxon>
        <taxon>Chordata</taxon>
        <taxon>Cephalochordata</taxon>
        <taxon>Leptocardii</taxon>
        <taxon>Amphioxiformes</taxon>
        <taxon>Branchiostomatidae</taxon>
        <taxon>Branchiostoma</taxon>
    </lineage>
</organism>
<protein>
    <submittedName>
        <fullName evidence="2">Hypp6289 protein</fullName>
    </submittedName>
</protein>
<dbReference type="AlphaFoldDB" id="A0A8J9VII3"/>
<dbReference type="Proteomes" id="UP000838412">
    <property type="component" value="Chromosome 12"/>
</dbReference>
<reference evidence="2" key="1">
    <citation type="submission" date="2022-01" db="EMBL/GenBank/DDBJ databases">
        <authorList>
            <person name="Braso-Vives M."/>
        </authorList>
    </citation>
    <scope>NUCLEOTIDE SEQUENCE</scope>
</reference>
<evidence type="ECO:0000256" key="1">
    <source>
        <dbReference type="SAM" id="MobiDB-lite"/>
    </source>
</evidence>
<evidence type="ECO:0000313" key="2">
    <source>
        <dbReference type="EMBL" id="CAH1241024.1"/>
    </source>
</evidence>
<dbReference type="EMBL" id="OV696697">
    <property type="protein sequence ID" value="CAH1241024.1"/>
    <property type="molecule type" value="Genomic_DNA"/>
</dbReference>
<name>A0A8J9VII3_BRALA</name>
<proteinExistence type="predicted"/>
<sequence>MASPHGASSRSKRLADPVGLSSRRGSAPARDSTRPDRVPTGSRRGHVWRDRVSQAHYSVSTCFHWTEGRAEQGAHMAARLLRQAFVGANQTAPLALLTRRSQFVFLVGFGATGSWPAYTVGEFLPGLAVFPRTHTAHVVSTCPDQSLITGPI</sequence>
<keyword evidence="3" id="KW-1185">Reference proteome</keyword>